<dbReference type="OrthoDB" id="1122739at2"/>
<keyword evidence="1" id="KW-0812">Transmembrane</keyword>
<dbReference type="AlphaFoldDB" id="A0A368TNF9"/>
<organism evidence="2 3">
    <name type="scientific">Billgrantia montanilacus</name>
    <dbReference type="NCBI Taxonomy" id="2282305"/>
    <lineage>
        <taxon>Bacteria</taxon>
        <taxon>Pseudomonadati</taxon>
        <taxon>Pseudomonadota</taxon>
        <taxon>Gammaproteobacteria</taxon>
        <taxon>Oceanospirillales</taxon>
        <taxon>Halomonadaceae</taxon>
        <taxon>Billgrantia</taxon>
    </lineage>
</organism>
<proteinExistence type="predicted"/>
<dbReference type="Proteomes" id="UP000252405">
    <property type="component" value="Unassembled WGS sequence"/>
</dbReference>
<name>A0A368TNF9_9GAMM</name>
<reference evidence="2 3" key="1">
    <citation type="submission" date="2018-07" db="EMBL/GenBank/DDBJ databases">
        <title>Halomonas montanilacus sp. nov., isolated from Lake Pengyan on Tibetan Plateau.</title>
        <authorList>
            <person name="Lu H."/>
            <person name="Xing P."/>
            <person name="Wu Q."/>
        </authorList>
    </citation>
    <scope>NUCLEOTIDE SEQUENCE [LARGE SCALE GENOMIC DNA]</scope>
    <source>
        <strain evidence="2 3">PYC7W</strain>
    </source>
</reference>
<keyword evidence="1" id="KW-0472">Membrane</keyword>
<comment type="caution">
    <text evidence="2">The sequence shown here is derived from an EMBL/GenBank/DDBJ whole genome shotgun (WGS) entry which is preliminary data.</text>
</comment>
<feature type="transmembrane region" description="Helical" evidence="1">
    <location>
        <begin position="104"/>
        <end position="124"/>
    </location>
</feature>
<keyword evidence="1" id="KW-1133">Transmembrane helix</keyword>
<gene>
    <name evidence="2" type="ORF">DU505_21420</name>
</gene>
<evidence type="ECO:0000256" key="1">
    <source>
        <dbReference type="SAM" id="Phobius"/>
    </source>
</evidence>
<feature type="transmembrane region" description="Helical" evidence="1">
    <location>
        <begin position="77"/>
        <end position="98"/>
    </location>
</feature>
<dbReference type="RefSeq" id="WP_114481009.1">
    <property type="nucleotide sequence ID" value="NZ_QPII01000028.1"/>
</dbReference>
<feature type="transmembrane region" description="Helical" evidence="1">
    <location>
        <begin position="46"/>
        <end position="65"/>
    </location>
</feature>
<evidence type="ECO:0000313" key="2">
    <source>
        <dbReference type="EMBL" id="RCV86225.1"/>
    </source>
</evidence>
<protein>
    <submittedName>
        <fullName evidence="2">Uncharacterized protein</fullName>
    </submittedName>
</protein>
<keyword evidence="3" id="KW-1185">Reference proteome</keyword>
<feature type="transmembrane region" description="Helical" evidence="1">
    <location>
        <begin position="12"/>
        <end position="34"/>
    </location>
</feature>
<dbReference type="EMBL" id="QPII01000028">
    <property type="protein sequence ID" value="RCV86225.1"/>
    <property type="molecule type" value="Genomic_DNA"/>
</dbReference>
<sequence>MNRSRYFRVCHKALAILAILFGAVTILAGFRVLAGADPGYVVSPPLLIYNTVMGFTYVGVGAIAWRSLDFGKYGASVIFLLNLIVLAALFIAYVAGSAVAVESLLAMMLRTVVWFVIFVGLWWLSRRDFGSEQRG</sequence>
<accession>A0A368TNF9</accession>
<evidence type="ECO:0000313" key="3">
    <source>
        <dbReference type="Proteomes" id="UP000252405"/>
    </source>
</evidence>